<comment type="caution">
    <text evidence="2">The sequence shown here is derived from an EMBL/GenBank/DDBJ whole genome shotgun (WGS) entry which is preliminary data.</text>
</comment>
<dbReference type="RefSeq" id="WP_349218922.1">
    <property type="nucleotide sequence ID" value="NZ_JBBMFD010000007.1"/>
</dbReference>
<dbReference type="InterPro" id="IPR007077">
    <property type="entry name" value="TfoX_C"/>
</dbReference>
<evidence type="ECO:0000259" key="1">
    <source>
        <dbReference type="Pfam" id="PF04994"/>
    </source>
</evidence>
<dbReference type="PANTHER" id="PTHR36121:SF1">
    <property type="entry name" value="PROTEIN SXY"/>
    <property type="match status" value="1"/>
</dbReference>
<gene>
    <name evidence="2" type="ORF">WMO26_06060</name>
</gene>
<dbReference type="Proteomes" id="UP001489509">
    <property type="component" value="Unassembled WGS sequence"/>
</dbReference>
<protein>
    <submittedName>
        <fullName evidence="2">TfoX/Sxy family protein</fullName>
    </submittedName>
</protein>
<evidence type="ECO:0000313" key="2">
    <source>
        <dbReference type="EMBL" id="MEQ2440390.1"/>
    </source>
</evidence>
<feature type="domain" description="TfoX C-terminal" evidence="1">
    <location>
        <begin position="2"/>
        <end position="78"/>
    </location>
</feature>
<proteinExistence type="predicted"/>
<dbReference type="InterPro" id="IPR047525">
    <property type="entry name" value="TfoX-like"/>
</dbReference>
<dbReference type="Gene3D" id="1.10.150.20">
    <property type="entry name" value="5' to 3' exonuclease, C-terminal subdomain"/>
    <property type="match status" value="1"/>
</dbReference>
<dbReference type="Pfam" id="PF04994">
    <property type="entry name" value="TfoX_C"/>
    <property type="match status" value="1"/>
</dbReference>
<accession>A0ABV1DZC7</accession>
<name>A0ABV1DZC7_9FIRM</name>
<sequence length="83" mass="9114">MEKLTDLPNIGAVLAQRLCQVGIDTPEKLREAGVQETFLRLREKDPGACLHELSALQGAVLGVRKQDLPDEVKAGLRAFFKSL</sequence>
<reference evidence="2 3" key="1">
    <citation type="submission" date="2024-03" db="EMBL/GenBank/DDBJ databases">
        <title>Human intestinal bacterial collection.</title>
        <authorList>
            <person name="Pauvert C."/>
            <person name="Hitch T.C.A."/>
            <person name="Clavel T."/>
        </authorList>
    </citation>
    <scope>NUCLEOTIDE SEQUENCE [LARGE SCALE GENOMIC DNA]</scope>
    <source>
        <strain evidence="2 3">CLA-JM-H44</strain>
    </source>
</reference>
<evidence type="ECO:0000313" key="3">
    <source>
        <dbReference type="Proteomes" id="UP001489509"/>
    </source>
</evidence>
<organism evidence="2 3">
    <name type="scientific">Solibaculum intestinale</name>
    <dbReference type="NCBI Taxonomy" id="3133165"/>
    <lineage>
        <taxon>Bacteria</taxon>
        <taxon>Bacillati</taxon>
        <taxon>Bacillota</taxon>
        <taxon>Clostridia</taxon>
        <taxon>Eubacteriales</taxon>
        <taxon>Oscillospiraceae</taxon>
        <taxon>Solibaculum</taxon>
    </lineage>
</organism>
<dbReference type="EMBL" id="JBBMFD010000007">
    <property type="protein sequence ID" value="MEQ2440390.1"/>
    <property type="molecule type" value="Genomic_DNA"/>
</dbReference>
<dbReference type="PANTHER" id="PTHR36121">
    <property type="entry name" value="PROTEIN SXY"/>
    <property type="match status" value="1"/>
</dbReference>
<keyword evidence="3" id="KW-1185">Reference proteome</keyword>